<dbReference type="EMBL" id="JAAWWB010000460">
    <property type="protein sequence ID" value="KAG6736822.1"/>
    <property type="molecule type" value="Genomic_DNA"/>
</dbReference>
<accession>A0A8X8C0I6</accession>
<organism evidence="1 2">
    <name type="scientific">Populus tomentosa</name>
    <name type="common">Chinese white poplar</name>
    <dbReference type="NCBI Taxonomy" id="118781"/>
    <lineage>
        <taxon>Eukaryota</taxon>
        <taxon>Viridiplantae</taxon>
        <taxon>Streptophyta</taxon>
        <taxon>Embryophyta</taxon>
        <taxon>Tracheophyta</taxon>
        <taxon>Spermatophyta</taxon>
        <taxon>Magnoliopsida</taxon>
        <taxon>eudicotyledons</taxon>
        <taxon>Gunneridae</taxon>
        <taxon>Pentapetalae</taxon>
        <taxon>rosids</taxon>
        <taxon>fabids</taxon>
        <taxon>Malpighiales</taxon>
        <taxon>Salicaceae</taxon>
        <taxon>Saliceae</taxon>
        <taxon>Populus</taxon>
    </lineage>
</organism>
<evidence type="ECO:0000313" key="2">
    <source>
        <dbReference type="Proteomes" id="UP000886885"/>
    </source>
</evidence>
<dbReference type="OrthoDB" id="1845088at2759"/>
<dbReference type="AlphaFoldDB" id="A0A8X8C0I6"/>
<gene>
    <name evidence="1" type="ORF">POTOM_060282</name>
</gene>
<evidence type="ECO:0000313" key="1">
    <source>
        <dbReference type="EMBL" id="KAG6736822.1"/>
    </source>
</evidence>
<proteinExistence type="predicted"/>
<name>A0A8X8C0I6_POPTO</name>
<comment type="caution">
    <text evidence="1">The sequence shown here is derived from an EMBL/GenBank/DDBJ whole genome shotgun (WGS) entry which is preliminary data.</text>
</comment>
<sequence length="77" mass="8901">MQMEFVKSVMNYFNRYNHSFQADDIPQALESLTIADNQIFEWFQDTVTLAHMIRNDGKLQNLKPYIGNDSVMIANGA</sequence>
<reference evidence="1" key="1">
    <citation type="journal article" date="2020" name="bioRxiv">
        <title>Hybrid origin of Populus tomentosa Carr. identified through genome sequencing and phylogenomic analysis.</title>
        <authorList>
            <person name="An X."/>
            <person name="Gao K."/>
            <person name="Chen Z."/>
            <person name="Li J."/>
            <person name="Yang X."/>
            <person name="Yang X."/>
            <person name="Zhou J."/>
            <person name="Guo T."/>
            <person name="Zhao T."/>
            <person name="Huang S."/>
            <person name="Miao D."/>
            <person name="Khan W.U."/>
            <person name="Rao P."/>
            <person name="Ye M."/>
            <person name="Lei B."/>
            <person name="Liao W."/>
            <person name="Wang J."/>
            <person name="Ji L."/>
            <person name="Li Y."/>
            <person name="Guo B."/>
            <person name="Mustafa N.S."/>
            <person name="Li S."/>
            <person name="Yun Q."/>
            <person name="Keller S.R."/>
            <person name="Mao J."/>
            <person name="Zhang R."/>
            <person name="Strauss S.H."/>
        </authorList>
    </citation>
    <scope>NUCLEOTIDE SEQUENCE</scope>
    <source>
        <strain evidence="1">GM15</strain>
        <tissue evidence="1">Leaf</tissue>
    </source>
</reference>
<keyword evidence="2" id="KW-1185">Reference proteome</keyword>
<dbReference type="Proteomes" id="UP000886885">
    <property type="component" value="Unassembled WGS sequence"/>
</dbReference>
<protein>
    <submittedName>
        <fullName evidence="1">Uncharacterized protein</fullName>
    </submittedName>
</protein>